<reference evidence="1 2" key="1">
    <citation type="journal article" date="2020" name="mSystems">
        <title>Defining Genomic and Predicted Metabolic Features of the Acetobacterium Genus.</title>
        <authorList>
            <person name="Ross D.E."/>
            <person name="Marshall C.W."/>
            <person name="Gulliver D."/>
            <person name="May H.D."/>
            <person name="Norman R.S."/>
        </authorList>
    </citation>
    <scope>NUCLEOTIDE SEQUENCE [LARGE SCALE GENOMIC DNA]</scope>
    <source>
        <strain evidence="1 2">DSM 9173</strain>
    </source>
</reference>
<name>A0ABR6WKU0_9FIRM</name>
<gene>
    <name evidence="1" type="ORF">GH807_08350</name>
</gene>
<comment type="caution">
    <text evidence="1">The sequence shown here is derived from an EMBL/GenBank/DDBJ whole genome shotgun (WGS) entry which is preliminary data.</text>
</comment>
<accession>A0ABR6WKU0</accession>
<dbReference type="Proteomes" id="UP000653358">
    <property type="component" value="Unassembled WGS sequence"/>
</dbReference>
<organism evidence="1 2">
    <name type="scientific">Acetobacterium tundrae</name>
    <dbReference type="NCBI Taxonomy" id="132932"/>
    <lineage>
        <taxon>Bacteria</taxon>
        <taxon>Bacillati</taxon>
        <taxon>Bacillota</taxon>
        <taxon>Clostridia</taxon>
        <taxon>Eubacteriales</taxon>
        <taxon>Eubacteriaceae</taxon>
        <taxon>Acetobacterium</taxon>
    </lineage>
</organism>
<dbReference type="RefSeq" id="WP_148604973.1">
    <property type="nucleotide sequence ID" value="NZ_RXYB01000017.1"/>
</dbReference>
<sequence length="119" mass="14351">MGFYTQREIEDAVSNHEIVHLTSTFLITNRAWFEVTNNPENEEFKRYQLLTPWKNEPAFPDRRNAIKKATQFFVDYLPKAFVIAFAEMIYNSFRIYNIKKLQKKYRKAILLYDFLGQEQ</sequence>
<protein>
    <submittedName>
        <fullName evidence="1">Uncharacterized protein</fullName>
    </submittedName>
</protein>
<evidence type="ECO:0000313" key="1">
    <source>
        <dbReference type="EMBL" id="MBC3797056.1"/>
    </source>
</evidence>
<proteinExistence type="predicted"/>
<evidence type="ECO:0000313" key="2">
    <source>
        <dbReference type="Proteomes" id="UP000653358"/>
    </source>
</evidence>
<dbReference type="EMBL" id="WJBB01000008">
    <property type="protein sequence ID" value="MBC3797056.1"/>
    <property type="molecule type" value="Genomic_DNA"/>
</dbReference>
<keyword evidence="2" id="KW-1185">Reference proteome</keyword>